<proteinExistence type="predicted"/>
<feature type="compositionally biased region" description="Low complexity" evidence="1">
    <location>
        <begin position="24"/>
        <end position="36"/>
    </location>
</feature>
<evidence type="ECO:0000313" key="4">
    <source>
        <dbReference type="Proteomes" id="UP000288805"/>
    </source>
</evidence>
<organism evidence="3 4">
    <name type="scientific">Vitis vinifera</name>
    <name type="common">Grape</name>
    <dbReference type="NCBI Taxonomy" id="29760"/>
    <lineage>
        <taxon>Eukaryota</taxon>
        <taxon>Viridiplantae</taxon>
        <taxon>Streptophyta</taxon>
        <taxon>Embryophyta</taxon>
        <taxon>Tracheophyta</taxon>
        <taxon>Spermatophyta</taxon>
        <taxon>Magnoliopsida</taxon>
        <taxon>eudicotyledons</taxon>
        <taxon>Gunneridae</taxon>
        <taxon>Pentapetalae</taxon>
        <taxon>rosids</taxon>
        <taxon>Vitales</taxon>
        <taxon>Vitaceae</taxon>
        <taxon>Viteae</taxon>
        <taxon>Vitis</taxon>
    </lineage>
</organism>
<dbReference type="SUPFAM" id="SSF56672">
    <property type="entry name" value="DNA/RNA polymerases"/>
    <property type="match status" value="1"/>
</dbReference>
<dbReference type="InterPro" id="IPR043502">
    <property type="entry name" value="DNA/RNA_pol_sf"/>
</dbReference>
<comment type="caution">
    <text evidence="3">The sequence shown here is derived from an EMBL/GenBank/DDBJ whole genome shotgun (WGS) entry which is preliminary data.</text>
</comment>
<protein>
    <submittedName>
        <fullName evidence="3">Retrovirus-related Pol polyprotein from transposon RE1</fullName>
    </submittedName>
</protein>
<evidence type="ECO:0000256" key="1">
    <source>
        <dbReference type="SAM" id="MobiDB-lite"/>
    </source>
</evidence>
<sequence length="556" mass="62905">MDIFPDIMLPIPSPNTTHPPVFGSTDSTSPVSSSSRPSRLTKRKLIFKDITATQSLVPLVPLHVLHLILYLKCLIIIGCLPPISILCVNFLPMLSPLPSSKVVLVLEWKKTMDVELEALETNGTWSLTTLPPGKHLVGCKWVYHIKYNVDGSIEQYKARLVAKGYTQQEGWIIWILSHMLLSYELSKEVYMTLTLRFHYEGESLAANTFCKLQKSLYGLKQASHQWFSKFSTVLIDEGFVQFVADNTLFVKLTNNNFIALLVYVDDIIIASNNQECLEVAKSNKRIMLSQHHYALQLLLDVGVLGCKTRKTPMDPSVKLSKDDSELLKDSNTYKRLIGKLLYLTVTKPDLAYSVGSLSQFLAQPRVPHMQVVCHVLPYIGATVGLGLFYSSSTLVKLKRFAESDWASSPDTRKSISGFYVFIGDSLVSWKSKKQHTVSRSSTEVKYHSMANATYETMWLLALLKDLHVHNPRPTLLFYNNQVAFHIGANSVFHECIKHIEINSHLIREKIHNGILKTLYVSSSHQLANMLTKFVFFPTQFEFLLIKMGVNNIYSPS</sequence>
<dbReference type="Pfam" id="PF07727">
    <property type="entry name" value="RVT_2"/>
    <property type="match status" value="1"/>
</dbReference>
<feature type="region of interest" description="Disordered" evidence="1">
    <location>
        <begin position="10"/>
        <end position="36"/>
    </location>
</feature>
<gene>
    <name evidence="3" type="primary">RE1_514</name>
    <name evidence="3" type="ORF">CK203_097044</name>
</gene>
<reference evidence="3 4" key="1">
    <citation type="journal article" date="2018" name="PLoS Genet.">
        <title>Population sequencing reveals clonal diversity and ancestral inbreeding in the grapevine cultivar Chardonnay.</title>
        <authorList>
            <person name="Roach M.J."/>
            <person name="Johnson D.L."/>
            <person name="Bohlmann J."/>
            <person name="van Vuuren H.J."/>
            <person name="Jones S.J."/>
            <person name="Pretorius I.S."/>
            <person name="Schmidt S.A."/>
            <person name="Borneman A.R."/>
        </authorList>
    </citation>
    <scope>NUCLEOTIDE SEQUENCE [LARGE SCALE GENOMIC DNA]</scope>
    <source>
        <strain evidence="4">cv. Chardonnay</strain>
        <tissue evidence="3">Leaf</tissue>
    </source>
</reference>
<accession>A0A438E7Q3</accession>
<evidence type="ECO:0000313" key="3">
    <source>
        <dbReference type="EMBL" id="RVW43640.1"/>
    </source>
</evidence>
<feature type="domain" description="Reverse transcriptase Ty1/copia-type" evidence="2">
    <location>
        <begin position="178"/>
        <end position="281"/>
    </location>
</feature>
<dbReference type="InterPro" id="IPR013103">
    <property type="entry name" value="RVT_2"/>
</dbReference>
<evidence type="ECO:0000259" key="2">
    <source>
        <dbReference type="Pfam" id="PF07727"/>
    </source>
</evidence>
<name>A0A438E7Q3_VITVI</name>
<dbReference type="AlphaFoldDB" id="A0A438E7Q3"/>
<dbReference type="Proteomes" id="UP000288805">
    <property type="component" value="Unassembled WGS sequence"/>
</dbReference>
<dbReference type="CDD" id="cd09272">
    <property type="entry name" value="RNase_HI_RT_Ty1"/>
    <property type="match status" value="1"/>
</dbReference>
<dbReference type="PANTHER" id="PTHR11439">
    <property type="entry name" value="GAG-POL-RELATED RETROTRANSPOSON"/>
    <property type="match status" value="1"/>
</dbReference>
<dbReference type="EMBL" id="QGNW01001372">
    <property type="protein sequence ID" value="RVW43640.1"/>
    <property type="molecule type" value="Genomic_DNA"/>
</dbReference>
<dbReference type="PANTHER" id="PTHR11439:SF498">
    <property type="entry name" value="DNAK FAMILY PROTEIN"/>
    <property type="match status" value="1"/>
</dbReference>